<evidence type="ECO:0000256" key="1">
    <source>
        <dbReference type="SAM" id="SignalP"/>
    </source>
</evidence>
<dbReference type="HOGENOM" id="CLU_2487647_0_0_1"/>
<protein>
    <submittedName>
        <fullName evidence="2">Uncharacterized protein</fullName>
    </submittedName>
</protein>
<organism evidence="2 3">
    <name type="scientific">Setaria italica</name>
    <name type="common">Foxtail millet</name>
    <name type="synonym">Panicum italicum</name>
    <dbReference type="NCBI Taxonomy" id="4555"/>
    <lineage>
        <taxon>Eukaryota</taxon>
        <taxon>Viridiplantae</taxon>
        <taxon>Streptophyta</taxon>
        <taxon>Embryophyta</taxon>
        <taxon>Tracheophyta</taxon>
        <taxon>Spermatophyta</taxon>
        <taxon>Magnoliopsida</taxon>
        <taxon>Liliopsida</taxon>
        <taxon>Poales</taxon>
        <taxon>Poaceae</taxon>
        <taxon>PACMAD clade</taxon>
        <taxon>Panicoideae</taxon>
        <taxon>Panicodae</taxon>
        <taxon>Paniceae</taxon>
        <taxon>Cenchrinae</taxon>
        <taxon>Setaria</taxon>
    </lineage>
</organism>
<sequence length="87" mass="10064">MSLGWSLAIISCINGFFFGGKKADWQDTIVERLLNCEVPLQAQYIRVLFCSLKLFVWKFPEKLIIGCSLHRNNRAVMLITKLVEEMK</sequence>
<dbReference type="EnsemblPlants" id="KQL26155">
    <property type="protein sequence ID" value="KQL26155"/>
    <property type="gene ID" value="SETIT_033746mg"/>
</dbReference>
<reference evidence="2" key="2">
    <citation type="submission" date="2018-08" db="UniProtKB">
        <authorList>
            <consortium name="EnsemblPlants"/>
        </authorList>
    </citation>
    <scope>IDENTIFICATION</scope>
    <source>
        <strain evidence="2">Yugu1</strain>
    </source>
</reference>
<name>K4A4E2_SETIT</name>
<dbReference type="EMBL" id="AGNK02001286">
    <property type="status" value="NOT_ANNOTATED_CDS"/>
    <property type="molecule type" value="Genomic_DNA"/>
</dbReference>
<evidence type="ECO:0000313" key="2">
    <source>
        <dbReference type="EnsemblPlants" id="KQL26155"/>
    </source>
</evidence>
<accession>K4A4E2</accession>
<reference evidence="3" key="1">
    <citation type="journal article" date="2012" name="Nat. Biotechnol.">
        <title>Reference genome sequence of the model plant Setaria.</title>
        <authorList>
            <person name="Bennetzen J.L."/>
            <person name="Schmutz J."/>
            <person name="Wang H."/>
            <person name="Percifield R."/>
            <person name="Hawkins J."/>
            <person name="Pontaroli A.C."/>
            <person name="Estep M."/>
            <person name="Feng L."/>
            <person name="Vaughn J.N."/>
            <person name="Grimwood J."/>
            <person name="Jenkins J."/>
            <person name="Barry K."/>
            <person name="Lindquist E."/>
            <person name="Hellsten U."/>
            <person name="Deshpande S."/>
            <person name="Wang X."/>
            <person name="Wu X."/>
            <person name="Mitros T."/>
            <person name="Triplett J."/>
            <person name="Yang X."/>
            <person name="Ye C.Y."/>
            <person name="Mauro-Herrera M."/>
            <person name="Wang L."/>
            <person name="Li P."/>
            <person name="Sharma M."/>
            <person name="Sharma R."/>
            <person name="Ronald P.C."/>
            <person name="Panaud O."/>
            <person name="Kellogg E.A."/>
            <person name="Brutnell T.P."/>
            <person name="Doust A.N."/>
            <person name="Tuskan G.A."/>
            <person name="Rokhsar D."/>
            <person name="Devos K.M."/>
        </authorList>
    </citation>
    <scope>NUCLEOTIDE SEQUENCE [LARGE SCALE GENOMIC DNA]</scope>
    <source>
        <strain evidence="3">cv. Yugu1</strain>
    </source>
</reference>
<feature type="chain" id="PRO_5010128553" evidence="1">
    <location>
        <begin position="24"/>
        <end position="87"/>
    </location>
</feature>
<dbReference type="Proteomes" id="UP000004995">
    <property type="component" value="Unassembled WGS sequence"/>
</dbReference>
<proteinExistence type="predicted"/>
<feature type="signal peptide" evidence="1">
    <location>
        <begin position="1"/>
        <end position="23"/>
    </location>
</feature>
<keyword evidence="1" id="KW-0732">Signal</keyword>
<dbReference type="AlphaFoldDB" id="K4A4E2"/>
<dbReference type="InParanoid" id="K4A4E2"/>
<dbReference type="Gramene" id="KQL26155">
    <property type="protein sequence ID" value="KQL26155"/>
    <property type="gene ID" value="SETIT_033746mg"/>
</dbReference>
<keyword evidence="3" id="KW-1185">Reference proteome</keyword>
<evidence type="ECO:0000313" key="3">
    <source>
        <dbReference type="Proteomes" id="UP000004995"/>
    </source>
</evidence>